<sequence>MSKAAAAAAAASLPPPPPEVAHLVEQLQRHHLAPDASLLSNPAHSDLLQAREEVAAERARYLEVLAVYAEAMAMVEEYQHATAAGSAGAGKKLNCSPQVYESLEHHLAAAEAAQRLRLPLISQDGEVHEEEIEKLSVLSRASFNSTVTSPIPSSTSISTSYNNYSSAGGLLTAAAGSGGSELAEPGAGGVPDRFLGITSDYLYQVQQQQPAMTVDMVDYQRTVAREIEARLEAKCDALTDLFAMDERGPLLNLNYG</sequence>
<dbReference type="Proteomes" id="UP001732700">
    <property type="component" value="Chromosome 7A"/>
</dbReference>
<evidence type="ECO:0000313" key="1">
    <source>
        <dbReference type="EnsemblPlants" id="AVESA.00010b.r2.7AG1210370.1.CDS"/>
    </source>
</evidence>
<proteinExistence type="predicted"/>
<protein>
    <submittedName>
        <fullName evidence="1">Uncharacterized protein</fullName>
    </submittedName>
</protein>
<keyword evidence="2" id="KW-1185">Reference proteome</keyword>
<reference evidence="1" key="2">
    <citation type="submission" date="2025-09" db="UniProtKB">
        <authorList>
            <consortium name="EnsemblPlants"/>
        </authorList>
    </citation>
    <scope>IDENTIFICATION</scope>
</reference>
<organism evidence="1 2">
    <name type="scientific">Avena sativa</name>
    <name type="common">Oat</name>
    <dbReference type="NCBI Taxonomy" id="4498"/>
    <lineage>
        <taxon>Eukaryota</taxon>
        <taxon>Viridiplantae</taxon>
        <taxon>Streptophyta</taxon>
        <taxon>Embryophyta</taxon>
        <taxon>Tracheophyta</taxon>
        <taxon>Spermatophyta</taxon>
        <taxon>Magnoliopsida</taxon>
        <taxon>Liliopsida</taxon>
        <taxon>Poales</taxon>
        <taxon>Poaceae</taxon>
        <taxon>BOP clade</taxon>
        <taxon>Pooideae</taxon>
        <taxon>Poodae</taxon>
        <taxon>Poeae</taxon>
        <taxon>Poeae Chloroplast Group 1 (Aveneae type)</taxon>
        <taxon>Aveninae</taxon>
        <taxon>Avena</taxon>
    </lineage>
</organism>
<accession>A0ACD5ZTB4</accession>
<name>A0ACD5ZTB4_AVESA</name>
<evidence type="ECO:0000313" key="2">
    <source>
        <dbReference type="Proteomes" id="UP001732700"/>
    </source>
</evidence>
<dbReference type="EnsemblPlants" id="AVESA.00010b.r2.7AG1210370.1">
    <property type="protein sequence ID" value="AVESA.00010b.r2.7AG1210370.1.CDS"/>
    <property type="gene ID" value="AVESA.00010b.r2.7AG1210370"/>
</dbReference>
<reference evidence="1" key="1">
    <citation type="submission" date="2021-05" db="EMBL/GenBank/DDBJ databases">
        <authorList>
            <person name="Scholz U."/>
            <person name="Mascher M."/>
            <person name="Fiebig A."/>
        </authorList>
    </citation>
    <scope>NUCLEOTIDE SEQUENCE [LARGE SCALE GENOMIC DNA]</scope>
</reference>